<proteinExistence type="predicted"/>
<feature type="transmembrane region" description="Helical" evidence="2">
    <location>
        <begin position="36"/>
        <end position="58"/>
    </location>
</feature>
<organism evidence="3 4">
    <name type="scientific">Natranaerobius trueperi</name>
    <dbReference type="NCBI Taxonomy" id="759412"/>
    <lineage>
        <taxon>Bacteria</taxon>
        <taxon>Bacillati</taxon>
        <taxon>Bacillota</taxon>
        <taxon>Clostridia</taxon>
        <taxon>Natranaerobiales</taxon>
        <taxon>Natranaerobiaceae</taxon>
        <taxon>Natranaerobius</taxon>
    </lineage>
</organism>
<evidence type="ECO:0000256" key="1">
    <source>
        <dbReference type="SAM" id="MobiDB-lite"/>
    </source>
</evidence>
<evidence type="ECO:0000256" key="2">
    <source>
        <dbReference type="SAM" id="Phobius"/>
    </source>
</evidence>
<reference evidence="3 4" key="1">
    <citation type="submission" date="2017-06" db="EMBL/GenBank/DDBJ databases">
        <title>Draft Genome Sequence of Natranaerobius trueperi halophilic, alkalithermophilic bacteria from soda lakes.</title>
        <authorList>
            <person name="Zhao B."/>
        </authorList>
    </citation>
    <scope>NUCLEOTIDE SEQUENCE [LARGE SCALE GENOMIC DNA]</scope>
    <source>
        <strain evidence="3 4">DSM 18760</strain>
    </source>
</reference>
<keyword evidence="2" id="KW-1133">Transmembrane helix</keyword>
<feature type="transmembrane region" description="Helical" evidence="2">
    <location>
        <begin position="7"/>
        <end position="24"/>
    </location>
</feature>
<dbReference type="AlphaFoldDB" id="A0A226C2M8"/>
<sequence length="88" mass="10291">MQFSVKVSYLISIILCLTIFLVLPELPSIGTESTESLFTLSWLILSVLVLTAHIRHFLSNMKKDRKKQLDRPKTSLTDYKRKNKRLRQ</sequence>
<keyword evidence="2" id="KW-0472">Membrane</keyword>
<accession>A0A226C2M8</accession>
<keyword evidence="2" id="KW-0812">Transmembrane</keyword>
<evidence type="ECO:0000313" key="3">
    <source>
        <dbReference type="EMBL" id="OWZ84699.1"/>
    </source>
</evidence>
<comment type="caution">
    <text evidence="3">The sequence shown here is derived from an EMBL/GenBank/DDBJ whole genome shotgun (WGS) entry which is preliminary data.</text>
</comment>
<name>A0A226C2M8_9FIRM</name>
<gene>
    <name evidence="3" type="ORF">CDO51_01345</name>
</gene>
<dbReference type="Proteomes" id="UP000214588">
    <property type="component" value="Unassembled WGS sequence"/>
</dbReference>
<evidence type="ECO:0000313" key="4">
    <source>
        <dbReference type="Proteomes" id="UP000214588"/>
    </source>
</evidence>
<feature type="region of interest" description="Disordered" evidence="1">
    <location>
        <begin position="65"/>
        <end position="88"/>
    </location>
</feature>
<keyword evidence="4" id="KW-1185">Reference proteome</keyword>
<dbReference type="EMBL" id="NIQC01000002">
    <property type="protein sequence ID" value="OWZ84699.1"/>
    <property type="molecule type" value="Genomic_DNA"/>
</dbReference>
<protein>
    <submittedName>
        <fullName evidence="3">Uncharacterized protein</fullName>
    </submittedName>
</protein>
<dbReference type="RefSeq" id="WP_089022503.1">
    <property type="nucleotide sequence ID" value="NZ_NIQC01000002.1"/>
</dbReference>